<evidence type="ECO:0000259" key="3">
    <source>
        <dbReference type="PROSITE" id="PS51352"/>
    </source>
</evidence>
<dbReference type="HOGENOM" id="CLU_090389_4_2_1"/>
<dbReference type="Proteomes" id="UP000011087">
    <property type="component" value="Unassembled WGS sequence"/>
</dbReference>
<gene>
    <name evidence="4" type="ORF">GUITHDRAFT_48385</name>
</gene>
<protein>
    <recommendedName>
        <fullName evidence="3">Thioredoxin domain-containing protein</fullName>
    </recommendedName>
</protein>
<dbReference type="PANTHER" id="PTHR45672">
    <property type="entry name" value="PROTEIN DISULFIDE-ISOMERASE C17H9.14C-RELATED"/>
    <property type="match status" value="1"/>
</dbReference>
<dbReference type="KEGG" id="gtt:GUITHDRAFT_48385"/>
<dbReference type="SUPFAM" id="SSF52833">
    <property type="entry name" value="Thioredoxin-like"/>
    <property type="match status" value="1"/>
</dbReference>
<dbReference type="RefSeq" id="XP_005826916.1">
    <property type="nucleotide sequence ID" value="XM_005826859.1"/>
</dbReference>
<dbReference type="eggNOG" id="KOG0191">
    <property type="taxonomic scope" value="Eukaryota"/>
</dbReference>
<dbReference type="InterPro" id="IPR013766">
    <property type="entry name" value="Thioredoxin_domain"/>
</dbReference>
<proteinExistence type="inferred from homology"/>
<dbReference type="EnsemblProtists" id="EKX39936">
    <property type="protein sequence ID" value="EKX39936"/>
    <property type="gene ID" value="GUITHDRAFT_48385"/>
</dbReference>
<dbReference type="InterPro" id="IPR036249">
    <property type="entry name" value="Thioredoxin-like_sf"/>
</dbReference>
<dbReference type="OMA" id="GTDKAVC"/>
<accession>L1IUK2</accession>
<dbReference type="GO" id="GO:0006457">
    <property type="term" value="P:protein folding"/>
    <property type="evidence" value="ECO:0007669"/>
    <property type="project" value="TreeGrafter"/>
</dbReference>
<dbReference type="GO" id="GO:0005783">
    <property type="term" value="C:endoplasmic reticulum"/>
    <property type="evidence" value="ECO:0007669"/>
    <property type="project" value="TreeGrafter"/>
</dbReference>
<comment type="similarity">
    <text evidence="1">Belongs to the protein disulfide isomerase family.</text>
</comment>
<dbReference type="AlphaFoldDB" id="L1IUK2"/>
<dbReference type="PROSITE" id="PS51352">
    <property type="entry name" value="THIOREDOXIN_2"/>
    <property type="match status" value="1"/>
</dbReference>
<feature type="domain" description="Thioredoxin" evidence="3">
    <location>
        <begin position="1"/>
        <end position="124"/>
    </location>
</feature>
<dbReference type="CDD" id="cd02961">
    <property type="entry name" value="PDI_a_family"/>
    <property type="match status" value="1"/>
</dbReference>
<dbReference type="GO" id="GO:0003756">
    <property type="term" value="F:protein disulfide isomerase activity"/>
    <property type="evidence" value="ECO:0007669"/>
    <property type="project" value="TreeGrafter"/>
</dbReference>
<reference evidence="4 6" key="1">
    <citation type="journal article" date="2012" name="Nature">
        <title>Algal genomes reveal evolutionary mosaicism and the fate of nucleomorphs.</title>
        <authorList>
            <consortium name="DOE Joint Genome Institute"/>
            <person name="Curtis B.A."/>
            <person name="Tanifuji G."/>
            <person name="Burki F."/>
            <person name="Gruber A."/>
            <person name="Irimia M."/>
            <person name="Maruyama S."/>
            <person name="Arias M.C."/>
            <person name="Ball S.G."/>
            <person name="Gile G.H."/>
            <person name="Hirakawa Y."/>
            <person name="Hopkins J.F."/>
            <person name="Kuo A."/>
            <person name="Rensing S.A."/>
            <person name="Schmutz J."/>
            <person name="Symeonidi A."/>
            <person name="Elias M."/>
            <person name="Eveleigh R.J."/>
            <person name="Herman E.K."/>
            <person name="Klute M.J."/>
            <person name="Nakayama T."/>
            <person name="Obornik M."/>
            <person name="Reyes-Prieto A."/>
            <person name="Armbrust E.V."/>
            <person name="Aves S.J."/>
            <person name="Beiko R.G."/>
            <person name="Coutinho P."/>
            <person name="Dacks J.B."/>
            <person name="Durnford D.G."/>
            <person name="Fast N.M."/>
            <person name="Green B.R."/>
            <person name="Grisdale C.J."/>
            <person name="Hempel F."/>
            <person name="Henrissat B."/>
            <person name="Hoppner M.P."/>
            <person name="Ishida K."/>
            <person name="Kim E."/>
            <person name="Koreny L."/>
            <person name="Kroth P.G."/>
            <person name="Liu Y."/>
            <person name="Malik S.B."/>
            <person name="Maier U.G."/>
            <person name="McRose D."/>
            <person name="Mock T."/>
            <person name="Neilson J.A."/>
            <person name="Onodera N.T."/>
            <person name="Poole A.M."/>
            <person name="Pritham E.J."/>
            <person name="Richards T.A."/>
            <person name="Rocap G."/>
            <person name="Roy S.W."/>
            <person name="Sarai C."/>
            <person name="Schaack S."/>
            <person name="Shirato S."/>
            <person name="Slamovits C.H."/>
            <person name="Spencer D.F."/>
            <person name="Suzuki S."/>
            <person name="Worden A.Z."/>
            <person name="Zauner S."/>
            <person name="Barry K."/>
            <person name="Bell C."/>
            <person name="Bharti A.K."/>
            <person name="Crow J.A."/>
            <person name="Grimwood J."/>
            <person name="Kramer R."/>
            <person name="Lindquist E."/>
            <person name="Lucas S."/>
            <person name="Salamov A."/>
            <person name="McFadden G.I."/>
            <person name="Lane C.E."/>
            <person name="Keeling P.J."/>
            <person name="Gray M.W."/>
            <person name="Grigoriev I.V."/>
            <person name="Archibald J.M."/>
        </authorList>
    </citation>
    <scope>NUCLEOTIDE SEQUENCE</scope>
    <source>
        <strain evidence="4 6">CCMP2712</strain>
    </source>
</reference>
<reference evidence="5" key="3">
    <citation type="submission" date="2015-06" db="UniProtKB">
        <authorList>
            <consortium name="EnsemblProtists"/>
        </authorList>
    </citation>
    <scope>IDENTIFICATION</scope>
</reference>
<sequence>VGLQLFFFFACAHSQVIELNNTNFDEETSNHSVAWFIKFYAPWCAHSNSMKSDWKELAEKYAGSDMIRIGEVDCTSEGGKSVCHRVDVHGFPNLKYKQVGGWWETYLGGRDFETLSSFVESDVLPRCSKGNEHKCSAEEKEFLEGMEKMSKAEREELEGRLE</sequence>
<dbReference type="Pfam" id="PF00085">
    <property type="entry name" value="Thioredoxin"/>
    <property type="match status" value="1"/>
</dbReference>
<dbReference type="InterPro" id="IPR051063">
    <property type="entry name" value="PDI"/>
</dbReference>
<reference evidence="6" key="2">
    <citation type="submission" date="2012-11" db="EMBL/GenBank/DDBJ databases">
        <authorList>
            <person name="Kuo A."/>
            <person name="Curtis B.A."/>
            <person name="Tanifuji G."/>
            <person name="Burki F."/>
            <person name="Gruber A."/>
            <person name="Irimia M."/>
            <person name="Maruyama S."/>
            <person name="Arias M.C."/>
            <person name="Ball S.G."/>
            <person name="Gile G.H."/>
            <person name="Hirakawa Y."/>
            <person name="Hopkins J.F."/>
            <person name="Rensing S.A."/>
            <person name="Schmutz J."/>
            <person name="Symeonidi A."/>
            <person name="Elias M."/>
            <person name="Eveleigh R.J."/>
            <person name="Herman E.K."/>
            <person name="Klute M.J."/>
            <person name="Nakayama T."/>
            <person name="Obornik M."/>
            <person name="Reyes-Prieto A."/>
            <person name="Armbrust E.V."/>
            <person name="Aves S.J."/>
            <person name="Beiko R.G."/>
            <person name="Coutinho P."/>
            <person name="Dacks J.B."/>
            <person name="Durnford D.G."/>
            <person name="Fast N.M."/>
            <person name="Green B.R."/>
            <person name="Grisdale C."/>
            <person name="Hempe F."/>
            <person name="Henrissat B."/>
            <person name="Hoppner M.P."/>
            <person name="Ishida K.-I."/>
            <person name="Kim E."/>
            <person name="Koreny L."/>
            <person name="Kroth P.G."/>
            <person name="Liu Y."/>
            <person name="Malik S.-B."/>
            <person name="Maier U.G."/>
            <person name="McRose D."/>
            <person name="Mock T."/>
            <person name="Neilson J.A."/>
            <person name="Onodera N.T."/>
            <person name="Poole A.M."/>
            <person name="Pritham E.J."/>
            <person name="Richards T.A."/>
            <person name="Rocap G."/>
            <person name="Roy S.W."/>
            <person name="Sarai C."/>
            <person name="Schaack S."/>
            <person name="Shirato S."/>
            <person name="Slamovits C.H."/>
            <person name="Spencer D.F."/>
            <person name="Suzuki S."/>
            <person name="Worden A.Z."/>
            <person name="Zauner S."/>
            <person name="Barry K."/>
            <person name="Bell C."/>
            <person name="Bharti A.K."/>
            <person name="Crow J.A."/>
            <person name="Grimwood J."/>
            <person name="Kramer R."/>
            <person name="Lindquist E."/>
            <person name="Lucas S."/>
            <person name="Salamov A."/>
            <person name="McFadden G.I."/>
            <person name="Lane C.E."/>
            <person name="Keeling P.J."/>
            <person name="Gray M.W."/>
            <person name="Grigoriev I.V."/>
            <person name="Archibald J.M."/>
        </authorList>
    </citation>
    <scope>NUCLEOTIDE SEQUENCE</scope>
    <source>
        <strain evidence="6">CCMP2712</strain>
    </source>
</reference>
<dbReference type="PANTHER" id="PTHR45672:SF3">
    <property type="entry name" value="THIOREDOXIN DOMAIN-CONTAINING PROTEIN 5"/>
    <property type="match status" value="1"/>
</dbReference>
<feature type="non-terminal residue" evidence="4">
    <location>
        <position position="162"/>
    </location>
</feature>
<evidence type="ECO:0000313" key="5">
    <source>
        <dbReference type="EnsemblProtists" id="EKX39936"/>
    </source>
</evidence>
<feature type="non-terminal residue" evidence="4">
    <location>
        <position position="1"/>
    </location>
</feature>
<evidence type="ECO:0000313" key="6">
    <source>
        <dbReference type="Proteomes" id="UP000011087"/>
    </source>
</evidence>
<dbReference type="OrthoDB" id="72053at2759"/>
<dbReference type="EMBL" id="JH993035">
    <property type="protein sequence ID" value="EKX39936.1"/>
    <property type="molecule type" value="Genomic_DNA"/>
</dbReference>
<evidence type="ECO:0000313" key="4">
    <source>
        <dbReference type="EMBL" id="EKX39936.1"/>
    </source>
</evidence>
<evidence type="ECO:0000256" key="2">
    <source>
        <dbReference type="ARBA" id="ARBA00022729"/>
    </source>
</evidence>
<evidence type="ECO:0000256" key="1">
    <source>
        <dbReference type="ARBA" id="ARBA00006347"/>
    </source>
</evidence>
<dbReference type="STRING" id="905079.L1IUK2"/>
<dbReference type="GeneID" id="17296699"/>
<name>L1IUK2_GUITC</name>
<dbReference type="PaxDb" id="55529-EKX39936"/>
<organism evidence="4">
    <name type="scientific">Guillardia theta (strain CCMP2712)</name>
    <name type="common">Cryptophyte</name>
    <dbReference type="NCBI Taxonomy" id="905079"/>
    <lineage>
        <taxon>Eukaryota</taxon>
        <taxon>Cryptophyceae</taxon>
        <taxon>Pyrenomonadales</taxon>
        <taxon>Geminigeraceae</taxon>
        <taxon>Guillardia</taxon>
    </lineage>
</organism>
<dbReference type="Gene3D" id="3.40.30.10">
    <property type="entry name" value="Glutaredoxin"/>
    <property type="match status" value="1"/>
</dbReference>
<keyword evidence="6" id="KW-1185">Reference proteome</keyword>
<keyword evidence="2" id="KW-0732">Signal</keyword>